<protein>
    <recommendedName>
        <fullName evidence="3">F-box domain-containing protein</fullName>
    </recommendedName>
</protein>
<reference evidence="1" key="1">
    <citation type="submission" date="2020-11" db="EMBL/GenBank/DDBJ databases">
        <authorList>
            <consortium name="DOE Joint Genome Institute"/>
            <person name="Ahrendt S."/>
            <person name="Riley R."/>
            <person name="Andreopoulos W."/>
            <person name="Labutti K."/>
            <person name="Pangilinan J."/>
            <person name="Ruiz-Duenas F.J."/>
            <person name="Barrasa J.M."/>
            <person name="Sanchez-Garcia M."/>
            <person name="Camarero S."/>
            <person name="Miyauchi S."/>
            <person name="Serrano A."/>
            <person name="Linde D."/>
            <person name="Babiker R."/>
            <person name="Drula E."/>
            <person name="Ayuso-Fernandez I."/>
            <person name="Pacheco R."/>
            <person name="Padilla G."/>
            <person name="Ferreira P."/>
            <person name="Barriuso J."/>
            <person name="Kellner H."/>
            <person name="Castanera R."/>
            <person name="Alfaro M."/>
            <person name="Ramirez L."/>
            <person name="Pisabarro A.G."/>
            <person name="Kuo A."/>
            <person name="Tritt A."/>
            <person name="Lipzen A."/>
            <person name="He G."/>
            <person name="Yan M."/>
            <person name="Ng V."/>
            <person name="Cullen D."/>
            <person name="Martin F."/>
            <person name="Rosso M.-N."/>
            <person name="Henrissat B."/>
            <person name="Hibbett D."/>
            <person name="Martinez A.T."/>
            <person name="Grigoriev I.V."/>
        </authorList>
    </citation>
    <scope>NUCLEOTIDE SEQUENCE</scope>
    <source>
        <strain evidence="1">CBS 247.69</strain>
    </source>
</reference>
<dbReference type="OrthoDB" id="3049802at2759"/>
<sequence length="226" mass="25763">MMVSLPPEIWNIILNKLLRRDQVRVSQASSHLCALARRCIFREVQLWSDKNISQVILALFANDYSVAIHVERLYIHTGKNAVNKPAWLNPDALAGMKRLYHISFTGMPFYTKEDQDKFNQVMLVSLPALKRLEYMGERWSPSTARGLDPLSYSPSLEVKGLEEITWNAPDTFTHPSYILPIFTASFSTLVQIHIPAPARDSLHNTLTQFFAFRFPCLSTSVTPPDL</sequence>
<accession>A0A9P5XT90</accession>
<evidence type="ECO:0000313" key="2">
    <source>
        <dbReference type="Proteomes" id="UP000807353"/>
    </source>
</evidence>
<keyword evidence="2" id="KW-1185">Reference proteome</keyword>
<evidence type="ECO:0000313" key="1">
    <source>
        <dbReference type="EMBL" id="KAF9456435.1"/>
    </source>
</evidence>
<evidence type="ECO:0008006" key="3">
    <source>
        <dbReference type="Google" id="ProtNLM"/>
    </source>
</evidence>
<gene>
    <name evidence="1" type="ORF">BDZ94DRAFT_1326971</name>
</gene>
<dbReference type="Proteomes" id="UP000807353">
    <property type="component" value="Unassembled WGS sequence"/>
</dbReference>
<dbReference type="EMBL" id="MU150425">
    <property type="protein sequence ID" value="KAF9456435.1"/>
    <property type="molecule type" value="Genomic_DNA"/>
</dbReference>
<dbReference type="AlphaFoldDB" id="A0A9P5XT90"/>
<name>A0A9P5XT90_9AGAR</name>
<organism evidence="1 2">
    <name type="scientific">Collybia nuda</name>
    <dbReference type="NCBI Taxonomy" id="64659"/>
    <lineage>
        <taxon>Eukaryota</taxon>
        <taxon>Fungi</taxon>
        <taxon>Dikarya</taxon>
        <taxon>Basidiomycota</taxon>
        <taxon>Agaricomycotina</taxon>
        <taxon>Agaricomycetes</taxon>
        <taxon>Agaricomycetidae</taxon>
        <taxon>Agaricales</taxon>
        <taxon>Tricholomatineae</taxon>
        <taxon>Clitocybaceae</taxon>
        <taxon>Collybia</taxon>
    </lineage>
</organism>
<proteinExistence type="predicted"/>
<comment type="caution">
    <text evidence="1">The sequence shown here is derived from an EMBL/GenBank/DDBJ whole genome shotgun (WGS) entry which is preliminary data.</text>
</comment>